<feature type="domain" description="Myb-like" evidence="5">
    <location>
        <begin position="11"/>
        <end position="57"/>
    </location>
</feature>
<dbReference type="SMR" id="A2FID7"/>
<protein>
    <submittedName>
        <fullName evidence="7">Myb-like DNA-binding domain containing protein</fullName>
    </submittedName>
</protein>
<feature type="domain" description="HTH myb-type" evidence="6">
    <location>
        <begin position="62"/>
        <end position="112"/>
    </location>
</feature>
<dbReference type="Proteomes" id="UP000001542">
    <property type="component" value="Unassembled WGS sequence"/>
</dbReference>
<evidence type="ECO:0000313" key="8">
    <source>
        <dbReference type="Proteomes" id="UP000001542"/>
    </source>
</evidence>
<dbReference type="Pfam" id="PF13921">
    <property type="entry name" value="Myb_DNA-bind_6"/>
    <property type="match status" value="1"/>
</dbReference>
<dbReference type="PANTHER" id="PTHR46621">
    <property type="entry name" value="SNRNA-ACTIVATING PROTEIN COMPLEX SUBUNIT 4"/>
    <property type="match status" value="1"/>
</dbReference>
<feature type="domain" description="HTH myb-type" evidence="6">
    <location>
        <begin position="11"/>
        <end position="61"/>
    </location>
</feature>
<dbReference type="CDD" id="cd00167">
    <property type="entry name" value="SANT"/>
    <property type="match status" value="2"/>
</dbReference>
<sequence length="174" mass="20317">MEITEVKVHPRSKFTKDDDEKLINIVSSYGASDWSKISALMGNKNPRQCQDRWNKYLCPNVNRSPFSIQEDQLILELFNRYGGRWVLIAKHFNNRSDVSIKSRFRVLQRRNVSVELLRNIPQIMKTKNKVQEIDSFLLQRKEESSSSIPQSPATEDDLFDLGSDDFLFDSIIFD</sequence>
<dbReference type="InParanoid" id="A2FID7"/>
<dbReference type="AlphaFoldDB" id="A2FID7"/>
<dbReference type="RefSeq" id="XP_001308269.1">
    <property type="nucleotide sequence ID" value="XM_001308268.1"/>
</dbReference>
<dbReference type="OrthoDB" id="2143914at2759"/>
<evidence type="ECO:0000313" key="7">
    <source>
        <dbReference type="EMBL" id="EAX95339.1"/>
    </source>
</evidence>
<dbReference type="GO" id="GO:0006355">
    <property type="term" value="P:regulation of DNA-templated transcription"/>
    <property type="evidence" value="ECO:0000318"/>
    <property type="project" value="GO_Central"/>
</dbReference>
<dbReference type="eggNOG" id="KOG0048">
    <property type="taxonomic scope" value="Eukaryota"/>
</dbReference>
<dbReference type="PROSITE" id="PS50090">
    <property type="entry name" value="MYB_LIKE"/>
    <property type="match status" value="2"/>
</dbReference>
<keyword evidence="8" id="KW-1185">Reference proteome</keyword>
<dbReference type="SUPFAM" id="SSF46689">
    <property type="entry name" value="Homeodomain-like"/>
    <property type="match status" value="1"/>
</dbReference>
<dbReference type="VEuPathDB" id="TrichDB:TVAG_406870"/>
<dbReference type="GO" id="GO:0005634">
    <property type="term" value="C:nucleus"/>
    <property type="evidence" value="ECO:0000318"/>
    <property type="project" value="GO_Central"/>
</dbReference>
<dbReference type="GO" id="GO:0000978">
    <property type="term" value="F:RNA polymerase II cis-regulatory region sequence-specific DNA binding"/>
    <property type="evidence" value="ECO:0000318"/>
    <property type="project" value="GO_Central"/>
</dbReference>
<keyword evidence="2 7" id="KW-0238">DNA-binding</keyword>
<dbReference type="PANTHER" id="PTHR46621:SF1">
    <property type="entry name" value="SNRNA-ACTIVATING PROTEIN COMPLEX SUBUNIT 4"/>
    <property type="match status" value="1"/>
</dbReference>
<dbReference type="InterPro" id="IPR009057">
    <property type="entry name" value="Homeodomain-like_sf"/>
</dbReference>
<evidence type="ECO:0000256" key="2">
    <source>
        <dbReference type="ARBA" id="ARBA00023125"/>
    </source>
</evidence>
<keyword evidence="3" id="KW-0804">Transcription</keyword>
<organism evidence="7 8">
    <name type="scientific">Trichomonas vaginalis (strain ATCC PRA-98 / G3)</name>
    <dbReference type="NCBI Taxonomy" id="412133"/>
    <lineage>
        <taxon>Eukaryota</taxon>
        <taxon>Metamonada</taxon>
        <taxon>Parabasalia</taxon>
        <taxon>Trichomonadida</taxon>
        <taxon>Trichomonadidae</taxon>
        <taxon>Trichomonas</taxon>
    </lineage>
</organism>
<evidence type="ECO:0000256" key="4">
    <source>
        <dbReference type="ARBA" id="ARBA00023242"/>
    </source>
</evidence>
<dbReference type="VEuPathDB" id="TrichDB:TVAGG3_0200340"/>
<proteinExistence type="predicted"/>
<dbReference type="EMBL" id="DS113811">
    <property type="protein sequence ID" value="EAX95339.1"/>
    <property type="molecule type" value="Genomic_DNA"/>
</dbReference>
<feature type="domain" description="Myb-like" evidence="5">
    <location>
        <begin position="58"/>
        <end position="108"/>
    </location>
</feature>
<dbReference type="InterPro" id="IPR017930">
    <property type="entry name" value="Myb_dom"/>
</dbReference>
<dbReference type="InterPro" id="IPR051575">
    <property type="entry name" value="Myb-like_DNA-bd"/>
</dbReference>
<dbReference type="SMART" id="SM00717">
    <property type="entry name" value="SANT"/>
    <property type="match status" value="2"/>
</dbReference>
<dbReference type="PROSITE" id="PS51294">
    <property type="entry name" value="HTH_MYB"/>
    <property type="match status" value="2"/>
</dbReference>
<dbReference type="InterPro" id="IPR001005">
    <property type="entry name" value="SANT/Myb"/>
</dbReference>
<keyword evidence="1" id="KW-0805">Transcription regulation</keyword>
<keyword evidence="4" id="KW-0539">Nucleus</keyword>
<dbReference type="KEGG" id="tva:4753088"/>
<evidence type="ECO:0000256" key="3">
    <source>
        <dbReference type="ARBA" id="ARBA00023163"/>
    </source>
</evidence>
<dbReference type="Gene3D" id="1.10.10.60">
    <property type="entry name" value="Homeodomain-like"/>
    <property type="match status" value="2"/>
</dbReference>
<gene>
    <name evidence="7" type="ORF">TVAG_406870</name>
</gene>
<name>A2FID7_TRIV3</name>
<dbReference type="GO" id="GO:0000981">
    <property type="term" value="F:DNA-binding transcription factor activity, RNA polymerase II-specific"/>
    <property type="evidence" value="ECO:0000318"/>
    <property type="project" value="GO_Central"/>
</dbReference>
<accession>A2FID7</accession>
<reference evidence="7" key="2">
    <citation type="journal article" date="2007" name="Science">
        <title>Draft genome sequence of the sexually transmitted pathogen Trichomonas vaginalis.</title>
        <authorList>
            <person name="Carlton J.M."/>
            <person name="Hirt R.P."/>
            <person name="Silva J.C."/>
            <person name="Delcher A.L."/>
            <person name="Schatz M."/>
            <person name="Zhao Q."/>
            <person name="Wortman J.R."/>
            <person name="Bidwell S.L."/>
            <person name="Alsmark U.C.M."/>
            <person name="Besteiro S."/>
            <person name="Sicheritz-Ponten T."/>
            <person name="Noel C.J."/>
            <person name="Dacks J.B."/>
            <person name="Foster P.G."/>
            <person name="Simillion C."/>
            <person name="Van de Peer Y."/>
            <person name="Miranda-Saavedra D."/>
            <person name="Barton G.J."/>
            <person name="Westrop G.D."/>
            <person name="Mueller S."/>
            <person name="Dessi D."/>
            <person name="Fiori P.L."/>
            <person name="Ren Q."/>
            <person name="Paulsen I."/>
            <person name="Zhang H."/>
            <person name="Bastida-Corcuera F.D."/>
            <person name="Simoes-Barbosa A."/>
            <person name="Brown M.T."/>
            <person name="Hayes R.D."/>
            <person name="Mukherjee M."/>
            <person name="Okumura C.Y."/>
            <person name="Schneider R."/>
            <person name="Smith A.J."/>
            <person name="Vanacova S."/>
            <person name="Villalvazo M."/>
            <person name="Haas B.J."/>
            <person name="Pertea M."/>
            <person name="Feldblyum T.V."/>
            <person name="Utterback T.R."/>
            <person name="Shu C.L."/>
            <person name="Osoegawa K."/>
            <person name="de Jong P.J."/>
            <person name="Hrdy I."/>
            <person name="Horvathova L."/>
            <person name="Zubacova Z."/>
            <person name="Dolezal P."/>
            <person name="Malik S.B."/>
            <person name="Logsdon J.M. Jr."/>
            <person name="Henze K."/>
            <person name="Gupta A."/>
            <person name="Wang C.C."/>
            <person name="Dunne R.L."/>
            <person name="Upcroft J.A."/>
            <person name="Upcroft P."/>
            <person name="White O."/>
            <person name="Salzberg S.L."/>
            <person name="Tang P."/>
            <person name="Chiu C.-H."/>
            <person name="Lee Y.-S."/>
            <person name="Embley T.M."/>
            <person name="Coombs G.H."/>
            <person name="Mottram J.C."/>
            <person name="Tachezy J."/>
            <person name="Fraser-Liggett C.M."/>
            <person name="Johnson P.J."/>
        </authorList>
    </citation>
    <scope>NUCLEOTIDE SEQUENCE [LARGE SCALE GENOMIC DNA]</scope>
    <source>
        <strain evidence="7">G3</strain>
    </source>
</reference>
<evidence type="ECO:0000259" key="6">
    <source>
        <dbReference type="PROSITE" id="PS51294"/>
    </source>
</evidence>
<evidence type="ECO:0000256" key="1">
    <source>
        <dbReference type="ARBA" id="ARBA00023015"/>
    </source>
</evidence>
<evidence type="ECO:0000259" key="5">
    <source>
        <dbReference type="PROSITE" id="PS50090"/>
    </source>
</evidence>
<reference evidence="7" key="1">
    <citation type="submission" date="2006-10" db="EMBL/GenBank/DDBJ databases">
        <authorList>
            <person name="Amadeo P."/>
            <person name="Zhao Q."/>
            <person name="Wortman J."/>
            <person name="Fraser-Liggett C."/>
            <person name="Carlton J."/>
        </authorList>
    </citation>
    <scope>NUCLEOTIDE SEQUENCE</scope>
    <source>
        <strain evidence="7">G3</strain>
    </source>
</reference>